<evidence type="ECO:0000256" key="1">
    <source>
        <dbReference type="SAM" id="SignalP"/>
    </source>
</evidence>
<evidence type="ECO:0008006" key="4">
    <source>
        <dbReference type="Google" id="ProtNLM"/>
    </source>
</evidence>
<accession>A0A3M2I1V1</accession>
<dbReference type="AlphaFoldDB" id="A0A3M2I1V1"/>
<evidence type="ECO:0000313" key="2">
    <source>
        <dbReference type="EMBL" id="RMH93172.1"/>
    </source>
</evidence>
<dbReference type="EMBL" id="RFLY01000007">
    <property type="protein sequence ID" value="RMH93172.1"/>
    <property type="molecule type" value="Genomic_DNA"/>
</dbReference>
<keyword evidence="3" id="KW-1185">Reference proteome</keyword>
<dbReference type="RefSeq" id="WP_122101331.1">
    <property type="nucleotide sequence ID" value="NZ_RFLY01000007.1"/>
</dbReference>
<feature type="chain" id="PRO_5018064811" description="Lipoprotein" evidence="1">
    <location>
        <begin position="21"/>
        <end position="139"/>
    </location>
</feature>
<sequence>MRVFRLLLSSFLLVLVAGCASEGAVRAGALDKAQYAWSAAIRWGDLDGAWALLGTDYRSRHVLTELERNRWKQVQVSSYRVLSSEPTGEDGSRREVEIGVVNRHTQTERQVRYLERWRWDAAAKTWRVDSGLPDLWAGR</sequence>
<dbReference type="PROSITE" id="PS51257">
    <property type="entry name" value="PROKAR_LIPOPROTEIN"/>
    <property type="match status" value="1"/>
</dbReference>
<keyword evidence="1" id="KW-0732">Signal</keyword>
<dbReference type="Proteomes" id="UP000275012">
    <property type="component" value="Unassembled WGS sequence"/>
</dbReference>
<organism evidence="2 3">
    <name type="scientific">Solilutibacter pythonis</name>
    <dbReference type="NCBI Taxonomy" id="2483112"/>
    <lineage>
        <taxon>Bacteria</taxon>
        <taxon>Pseudomonadati</taxon>
        <taxon>Pseudomonadota</taxon>
        <taxon>Gammaproteobacteria</taxon>
        <taxon>Lysobacterales</taxon>
        <taxon>Lysobacteraceae</taxon>
        <taxon>Solilutibacter</taxon>
    </lineage>
</organism>
<dbReference type="OrthoDB" id="6196416at2"/>
<name>A0A3M2I1V1_9GAMM</name>
<gene>
    <name evidence="2" type="ORF">EBB59_06450</name>
</gene>
<evidence type="ECO:0000313" key="3">
    <source>
        <dbReference type="Proteomes" id="UP000275012"/>
    </source>
</evidence>
<protein>
    <recommendedName>
        <fullName evidence="4">Lipoprotein</fullName>
    </recommendedName>
</protein>
<reference evidence="2 3" key="1">
    <citation type="submission" date="2018-10" db="EMBL/GenBank/DDBJ databases">
        <title>Proposal of Lysobacter pythonis sp. nov. isolated from royal pythons (Python regius).</title>
        <authorList>
            <person name="Hans-Juergen B."/>
            <person name="Huptas C."/>
            <person name="Sandra B."/>
            <person name="Igor L."/>
            <person name="Joachim S."/>
            <person name="Siegfried S."/>
            <person name="Mareike W."/>
            <person name="Peter K."/>
        </authorList>
    </citation>
    <scope>NUCLEOTIDE SEQUENCE [LARGE SCALE GENOMIC DNA]</scope>
    <source>
        <strain evidence="2 3">4284/11</strain>
    </source>
</reference>
<comment type="caution">
    <text evidence="2">The sequence shown here is derived from an EMBL/GenBank/DDBJ whole genome shotgun (WGS) entry which is preliminary data.</text>
</comment>
<proteinExistence type="predicted"/>
<feature type="signal peptide" evidence="1">
    <location>
        <begin position="1"/>
        <end position="20"/>
    </location>
</feature>